<proteinExistence type="predicted"/>
<organism evidence="1 2">
    <name type="scientific">Parascaris equorum</name>
    <name type="common">Equine roundworm</name>
    <dbReference type="NCBI Taxonomy" id="6256"/>
    <lineage>
        <taxon>Eukaryota</taxon>
        <taxon>Metazoa</taxon>
        <taxon>Ecdysozoa</taxon>
        <taxon>Nematoda</taxon>
        <taxon>Chromadorea</taxon>
        <taxon>Rhabditida</taxon>
        <taxon>Spirurina</taxon>
        <taxon>Ascaridomorpha</taxon>
        <taxon>Ascaridoidea</taxon>
        <taxon>Ascarididae</taxon>
        <taxon>Parascaris</taxon>
    </lineage>
</organism>
<dbReference type="Proteomes" id="UP000887564">
    <property type="component" value="Unplaced"/>
</dbReference>
<keyword evidence="1" id="KW-1185">Reference proteome</keyword>
<sequence>MKVINFSNFVYTISTSRILVPTDSLSISWHVRFEISPLLIFVLAYACY</sequence>
<name>A0A914R9Z0_PAREQ</name>
<dbReference type="WBParaSite" id="PEQ_0000329901-mRNA-1">
    <property type="protein sequence ID" value="PEQ_0000329901-mRNA-1"/>
    <property type="gene ID" value="PEQ_0000329901"/>
</dbReference>
<accession>A0A914R9Z0</accession>
<protein>
    <submittedName>
        <fullName evidence="2">Uncharacterized protein</fullName>
    </submittedName>
</protein>
<evidence type="ECO:0000313" key="1">
    <source>
        <dbReference type="Proteomes" id="UP000887564"/>
    </source>
</evidence>
<dbReference type="AlphaFoldDB" id="A0A914R9Z0"/>
<reference evidence="2" key="1">
    <citation type="submission" date="2022-11" db="UniProtKB">
        <authorList>
            <consortium name="WormBaseParasite"/>
        </authorList>
    </citation>
    <scope>IDENTIFICATION</scope>
</reference>
<evidence type="ECO:0000313" key="2">
    <source>
        <dbReference type="WBParaSite" id="PEQ_0000329901-mRNA-1"/>
    </source>
</evidence>